<sequence length="404" mass="45244">MQERIIFHVDVNSAFLSWEAVYRKEVLGEVLDLRTIPSAVGGDTAKRHGIILAKSTPAKKYNIQTGEPIHQALLKCPDLLLVPPNHTLYERYSRSLLNLLHQYTPDIEPFSIDEAFLDMTGACLNSSPIETAYGIKDRVKNELGFTVNIGISSNKLLAKMASDFQKPDMVHTLFTNEIPVKMWPLPLEELYFVGRSTSKILHGLGLITIGDIAHTDIRILKAHLGNKHGQVIYEYAHGINSDSVESTESPNKGYGNSTTLSKDVTDYETANLVLLSLSETVSARLRAGDVKCSCVTVELTDCDFNHQTHQTTLLSPTNTTNTIHETACRLLKEFWDGTPIRLLGIRTTKLSSEDYTQMNLFDMAKNEKLEKLDKALDSIRNKFGTDAIKRARFIDSKHEARPNE</sequence>
<evidence type="ECO:0000256" key="4">
    <source>
        <dbReference type="ARBA" id="ARBA00022490"/>
    </source>
</evidence>
<name>A0A6P1TH70_9FIRM</name>
<dbReference type="CDD" id="cd03586">
    <property type="entry name" value="PolY_Pol_IV_kappa"/>
    <property type="match status" value="1"/>
</dbReference>
<dbReference type="InterPro" id="IPR036775">
    <property type="entry name" value="DNA_pol_Y-fam_lit_finger_sf"/>
</dbReference>
<keyword evidence="11 15" id="KW-0239">DNA-directed DNA polymerase</keyword>
<keyword evidence="9 15" id="KW-0227">DNA damage</keyword>
<dbReference type="PANTHER" id="PTHR11076">
    <property type="entry name" value="DNA REPAIR POLYMERASE UMUC / TRANSFERASE FAMILY MEMBER"/>
    <property type="match status" value="1"/>
</dbReference>
<evidence type="ECO:0000256" key="9">
    <source>
        <dbReference type="ARBA" id="ARBA00022763"/>
    </source>
</evidence>
<comment type="function">
    <text evidence="15">Poorly processive, error-prone DNA polymerase involved in untargeted mutagenesis. Copies undamaged DNA at stalled replication forks, which arise in vivo from mismatched or misaligned primer ends. These misaligned primers can be extended by PolIV. Exhibits no 3'-5' exonuclease (proofreading) activity. May be involved in translesional synthesis, in conjunction with the beta clamp from PolIII.</text>
</comment>
<feature type="binding site" evidence="15">
    <location>
        <position position="10"/>
    </location>
    <ligand>
        <name>Mg(2+)</name>
        <dbReference type="ChEBI" id="CHEBI:18420"/>
    </ligand>
</feature>
<evidence type="ECO:0000256" key="15">
    <source>
        <dbReference type="HAMAP-Rule" id="MF_01113"/>
    </source>
</evidence>
<dbReference type="Pfam" id="PF00817">
    <property type="entry name" value="IMS"/>
    <property type="match status" value="1"/>
</dbReference>
<evidence type="ECO:0000256" key="14">
    <source>
        <dbReference type="ARBA" id="ARBA00049244"/>
    </source>
</evidence>
<dbReference type="Proteomes" id="UP000464314">
    <property type="component" value="Chromosome"/>
</dbReference>
<reference evidence="17 18" key="1">
    <citation type="submission" date="2020-01" db="EMBL/GenBank/DDBJ databases">
        <title>Genome analysis of Anaerocolumna sp. CBA3638.</title>
        <authorList>
            <person name="Kim J."/>
            <person name="Roh S.W."/>
        </authorList>
    </citation>
    <scope>NUCLEOTIDE SEQUENCE [LARGE SCALE GENOMIC DNA]</scope>
    <source>
        <strain evidence="17 18">CBA3638</strain>
    </source>
</reference>
<dbReference type="Gene3D" id="3.30.70.270">
    <property type="match status" value="1"/>
</dbReference>
<organism evidence="17 18">
    <name type="scientific">Anaerocolumna sedimenticola</name>
    <dbReference type="NCBI Taxonomy" id="2696063"/>
    <lineage>
        <taxon>Bacteria</taxon>
        <taxon>Bacillati</taxon>
        <taxon>Bacillota</taxon>
        <taxon>Clostridia</taxon>
        <taxon>Lachnospirales</taxon>
        <taxon>Lachnospiraceae</taxon>
        <taxon>Anaerocolumna</taxon>
    </lineage>
</organism>
<evidence type="ECO:0000256" key="12">
    <source>
        <dbReference type="ARBA" id="ARBA00023125"/>
    </source>
</evidence>
<keyword evidence="12 15" id="KW-0238">DNA-binding</keyword>
<dbReference type="InterPro" id="IPR043128">
    <property type="entry name" value="Rev_trsase/Diguanyl_cyclase"/>
</dbReference>
<gene>
    <name evidence="15" type="primary">dinB</name>
    <name evidence="17" type="ORF">Ana3638_07125</name>
</gene>
<keyword evidence="13 15" id="KW-0234">DNA repair</keyword>
<evidence type="ECO:0000259" key="16">
    <source>
        <dbReference type="PROSITE" id="PS50173"/>
    </source>
</evidence>
<dbReference type="GO" id="GO:0000287">
    <property type="term" value="F:magnesium ion binding"/>
    <property type="evidence" value="ECO:0007669"/>
    <property type="project" value="UniProtKB-UniRule"/>
</dbReference>
<dbReference type="GO" id="GO:0005829">
    <property type="term" value="C:cytosol"/>
    <property type="evidence" value="ECO:0007669"/>
    <property type="project" value="TreeGrafter"/>
</dbReference>
<dbReference type="Gene3D" id="3.40.1170.60">
    <property type="match status" value="1"/>
</dbReference>
<dbReference type="Gene3D" id="1.10.150.20">
    <property type="entry name" value="5' to 3' exonuclease, C-terminal subdomain"/>
    <property type="match status" value="1"/>
</dbReference>
<proteinExistence type="inferred from homology"/>
<evidence type="ECO:0000256" key="7">
    <source>
        <dbReference type="ARBA" id="ARBA00022705"/>
    </source>
</evidence>
<dbReference type="GO" id="GO:0009432">
    <property type="term" value="P:SOS response"/>
    <property type="evidence" value="ECO:0007669"/>
    <property type="project" value="TreeGrafter"/>
</dbReference>
<evidence type="ECO:0000256" key="11">
    <source>
        <dbReference type="ARBA" id="ARBA00022932"/>
    </source>
</evidence>
<dbReference type="KEGG" id="anr:Ana3638_07125"/>
<keyword evidence="18" id="KW-1185">Reference proteome</keyword>
<evidence type="ECO:0000313" key="18">
    <source>
        <dbReference type="Proteomes" id="UP000464314"/>
    </source>
</evidence>
<keyword evidence="6 15" id="KW-0548">Nucleotidyltransferase</keyword>
<feature type="site" description="Substrate discrimination" evidence="15">
    <location>
        <position position="15"/>
    </location>
</feature>
<dbReference type="PROSITE" id="PS50173">
    <property type="entry name" value="UMUC"/>
    <property type="match status" value="1"/>
</dbReference>
<comment type="subcellular location">
    <subcellularLocation>
        <location evidence="1 15">Cytoplasm</location>
    </subcellularLocation>
</comment>
<dbReference type="InterPro" id="IPR053848">
    <property type="entry name" value="IMS_HHH_1"/>
</dbReference>
<dbReference type="EC" id="2.7.7.7" evidence="15"/>
<keyword evidence="3 15" id="KW-0515">Mutator protein</keyword>
<dbReference type="GO" id="GO:0006261">
    <property type="term" value="P:DNA-templated DNA replication"/>
    <property type="evidence" value="ECO:0007669"/>
    <property type="project" value="UniProtKB-UniRule"/>
</dbReference>
<dbReference type="InterPro" id="IPR017961">
    <property type="entry name" value="DNA_pol_Y-fam_little_finger"/>
</dbReference>
<keyword evidence="8 15" id="KW-0479">Metal-binding</keyword>
<evidence type="ECO:0000313" key="17">
    <source>
        <dbReference type="EMBL" id="QHQ60570.1"/>
    </source>
</evidence>
<protein>
    <recommendedName>
        <fullName evidence="15">DNA polymerase IV</fullName>
        <shortName evidence="15">Pol IV</shortName>
        <ecNumber evidence="15">2.7.7.7</ecNumber>
    </recommendedName>
</protein>
<dbReference type="SUPFAM" id="SSF56672">
    <property type="entry name" value="DNA/RNA polymerases"/>
    <property type="match status" value="1"/>
</dbReference>
<dbReference type="GO" id="GO:0003887">
    <property type="term" value="F:DNA-directed DNA polymerase activity"/>
    <property type="evidence" value="ECO:0007669"/>
    <property type="project" value="UniProtKB-UniRule"/>
</dbReference>
<dbReference type="InterPro" id="IPR022880">
    <property type="entry name" value="DNApol_IV"/>
</dbReference>
<dbReference type="SUPFAM" id="SSF100879">
    <property type="entry name" value="Lesion bypass DNA polymerase (Y-family), little finger domain"/>
    <property type="match status" value="1"/>
</dbReference>
<comment type="similarity">
    <text evidence="2 15">Belongs to the DNA polymerase type-Y family.</text>
</comment>
<feature type="binding site" evidence="15">
    <location>
        <position position="113"/>
    </location>
    <ligand>
        <name>Mg(2+)</name>
        <dbReference type="ChEBI" id="CHEBI:18420"/>
    </ligand>
</feature>
<feature type="active site" evidence="15">
    <location>
        <position position="114"/>
    </location>
</feature>
<dbReference type="RefSeq" id="WP_161837406.1">
    <property type="nucleotide sequence ID" value="NZ_CP048000.1"/>
</dbReference>
<evidence type="ECO:0000256" key="6">
    <source>
        <dbReference type="ARBA" id="ARBA00022695"/>
    </source>
</evidence>
<dbReference type="InterPro" id="IPR050116">
    <property type="entry name" value="DNA_polymerase-Y"/>
</dbReference>
<accession>A0A6P1TH70</accession>
<dbReference type="GO" id="GO:0003684">
    <property type="term" value="F:damaged DNA binding"/>
    <property type="evidence" value="ECO:0007669"/>
    <property type="project" value="InterPro"/>
</dbReference>
<evidence type="ECO:0000256" key="8">
    <source>
        <dbReference type="ARBA" id="ARBA00022723"/>
    </source>
</evidence>
<feature type="domain" description="UmuC" evidence="16">
    <location>
        <begin position="6"/>
        <end position="194"/>
    </location>
</feature>
<evidence type="ECO:0000256" key="13">
    <source>
        <dbReference type="ARBA" id="ARBA00023204"/>
    </source>
</evidence>
<comment type="catalytic activity">
    <reaction evidence="14 15">
        <text>DNA(n) + a 2'-deoxyribonucleoside 5'-triphosphate = DNA(n+1) + diphosphate</text>
        <dbReference type="Rhea" id="RHEA:22508"/>
        <dbReference type="Rhea" id="RHEA-COMP:17339"/>
        <dbReference type="Rhea" id="RHEA-COMP:17340"/>
        <dbReference type="ChEBI" id="CHEBI:33019"/>
        <dbReference type="ChEBI" id="CHEBI:61560"/>
        <dbReference type="ChEBI" id="CHEBI:173112"/>
        <dbReference type="EC" id="2.7.7.7"/>
    </reaction>
</comment>
<dbReference type="AlphaFoldDB" id="A0A6P1TH70"/>
<dbReference type="Pfam" id="PF11799">
    <property type="entry name" value="IMS_C"/>
    <property type="match status" value="1"/>
</dbReference>
<dbReference type="GO" id="GO:0006281">
    <property type="term" value="P:DNA repair"/>
    <property type="evidence" value="ECO:0007669"/>
    <property type="project" value="UniProtKB-UniRule"/>
</dbReference>
<dbReference type="InterPro" id="IPR001126">
    <property type="entry name" value="UmuC"/>
</dbReference>
<keyword evidence="5 15" id="KW-0808">Transferase</keyword>
<evidence type="ECO:0000256" key="1">
    <source>
        <dbReference type="ARBA" id="ARBA00004496"/>
    </source>
</evidence>
<dbReference type="HAMAP" id="MF_01113">
    <property type="entry name" value="DNApol_IV"/>
    <property type="match status" value="1"/>
</dbReference>
<keyword evidence="7 15" id="KW-0235">DNA replication</keyword>
<evidence type="ECO:0000256" key="2">
    <source>
        <dbReference type="ARBA" id="ARBA00010945"/>
    </source>
</evidence>
<evidence type="ECO:0000256" key="3">
    <source>
        <dbReference type="ARBA" id="ARBA00022457"/>
    </source>
</evidence>
<dbReference type="GO" id="GO:0042276">
    <property type="term" value="P:error-prone translesion synthesis"/>
    <property type="evidence" value="ECO:0007669"/>
    <property type="project" value="TreeGrafter"/>
</dbReference>
<dbReference type="Gene3D" id="3.30.1490.100">
    <property type="entry name" value="DNA polymerase, Y-family, little finger domain"/>
    <property type="match status" value="1"/>
</dbReference>
<dbReference type="Pfam" id="PF21999">
    <property type="entry name" value="IMS_HHH_1"/>
    <property type="match status" value="1"/>
</dbReference>
<dbReference type="EMBL" id="CP048000">
    <property type="protein sequence ID" value="QHQ60570.1"/>
    <property type="molecule type" value="Genomic_DNA"/>
</dbReference>
<dbReference type="PANTHER" id="PTHR11076:SF35">
    <property type="entry name" value="DNA REPAIR PROTEIN HOMOLOG YOBH"/>
    <property type="match status" value="1"/>
</dbReference>
<comment type="subunit">
    <text evidence="15">Monomer.</text>
</comment>
<evidence type="ECO:0000256" key="10">
    <source>
        <dbReference type="ARBA" id="ARBA00022842"/>
    </source>
</evidence>
<dbReference type="InterPro" id="IPR043502">
    <property type="entry name" value="DNA/RNA_pol_sf"/>
</dbReference>
<keyword evidence="4 15" id="KW-0963">Cytoplasm</keyword>
<comment type="cofactor">
    <cofactor evidence="15">
        <name>Mg(2+)</name>
        <dbReference type="ChEBI" id="CHEBI:18420"/>
    </cofactor>
    <text evidence="15">Binds 2 magnesium ions per subunit.</text>
</comment>
<evidence type="ECO:0000256" key="5">
    <source>
        <dbReference type="ARBA" id="ARBA00022679"/>
    </source>
</evidence>
<keyword evidence="10 15" id="KW-0460">Magnesium</keyword>